<dbReference type="AlphaFoldDB" id="A0A6B2LZJ7"/>
<dbReference type="Proteomes" id="UP000478417">
    <property type="component" value="Unassembled WGS sequence"/>
</dbReference>
<accession>A0A6B2LZJ7</accession>
<dbReference type="Gene3D" id="3.30.1300.30">
    <property type="entry name" value="GSPII I/J protein-like"/>
    <property type="match status" value="1"/>
</dbReference>
<comment type="caution">
    <text evidence="10">The sequence shown here is derived from an EMBL/GenBank/DDBJ whole genome shotgun (WGS) entry which is preliminary data.</text>
</comment>
<feature type="chain" id="PRO_5025347987" description="Trimeric autotransporter adhesin YadA-like C-terminal membrane anchor domain-containing protein" evidence="8">
    <location>
        <begin position="26"/>
        <end position="454"/>
    </location>
</feature>
<comment type="subcellular location">
    <subcellularLocation>
        <location evidence="2">Cell outer membrane</location>
    </subcellularLocation>
    <subcellularLocation>
        <location evidence="1">Cell surface</location>
    </subcellularLocation>
</comment>
<evidence type="ECO:0000256" key="7">
    <source>
        <dbReference type="ARBA" id="ARBA00023237"/>
    </source>
</evidence>
<gene>
    <name evidence="10" type="ORF">G0Q06_06485</name>
</gene>
<dbReference type="EMBL" id="JAAGNX010000002">
    <property type="protein sequence ID" value="NDV62088.1"/>
    <property type="molecule type" value="Genomic_DNA"/>
</dbReference>
<reference evidence="10 11" key="1">
    <citation type="submission" date="2020-02" db="EMBL/GenBank/DDBJ databases">
        <title>Albibacoteraceae fam. nov., the first described family within the subdivision 4 Verrucomicrobia.</title>
        <authorList>
            <person name="Xi F."/>
        </authorList>
    </citation>
    <scope>NUCLEOTIDE SEQUENCE [LARGE SCALE GENOMIC DNA]</scope>
    <source>
        <strain evidence="10 11">CK1056</strain>
    </source>
</reference>
<dbReference type="SUPFAM" id="SSF54523">
    <property type="entry name" value="Pili subunits"/>
    <property type="match status" value="1"/>
</dbReference>
<dbReference type="InterPro" id="IPR005594">
    <property type="entry name" value="YadA_C"/>
</dbReference>
<dbReference type="GO" id="GO:0009986">
    <property type="term" value="C:cell surface"/>
    <property type="evidence" value="ECO:0007669"/>
    <property type="project" value="UniProtKB-SubCell"/>
</dbReference>
<keyword evidence="4" id="KW-0812">Transmembrane</keyword>
<dbReference type="InterPro" id="IPR045584">
    <property type="entry name" value="Pilin-like"/>
</dbReference>
<evidence type="ECO:0000313" key="10">
    <source>
        <dbReference type="EMBL" id="NDV62088.1"/>
    </source>
</evidence>
<name>A0A6B2LZJ7_9BACT</name>
<evidence type="ECO:0000256" key="8">
    <source>
        <dbReference type="SAM" id="SignalP"/>
    </source>
</evidence>
<evidence type="ECO:0000256" key="1">
    <source>
        <dbReference type="ARBA" id="ARBA00004241"/>
    </source>
</evidence>
<keyword evidence="11" id="KW-1185">Reference proteome</keyword>
<evidence type="ECO:0000256" key="3">
    <source>
        <dbReference type="ARBA" id="ARBA00022452"/>
    </source>
</evidence>
<organism evidence="10 11">
    <name type="scientific">Oceanipulchritudo coccoides</name>
    <dbReference type="NCBI Taxonomy" id="2706888"/>
    <lineage>
        <taxon>Bacteria</taxon>
        <taxon>Pseudomonadati</taxon>
        <taxon>Verrucomicrobiota</taxon>
        <taxon>Opitutia</taxon>
        <taxon>Puniceicoccales</taxon>
        <taxon>Oceanipulchritudinaceae</taxon>
        <taxon>Oceanipulchritudo</taxon>
    </lineage>
</organism>
<evidence type="ECO:0000259" key="9">
    <source>
        <dbReference type="Pfam" id="PF03895"/>
    </source>
</evidence>
<evidence type="ECO:0000256" key="6">
    <source>
        <dbReference type="ARBA" id="ARBA00023136"/>
    </source>
</evidence>
<evidence type="ECO:0000256" key="4">
    <source>
        <dbReference type="ARBA" id="ARBA00022692"/>
    </source>
</evidence>
<protein>
    <recommendedName>
        <fullName evidence="9">Trimeric autotransporter adhesin YadA-like C-terminal membrane anchor domain-containing protein</fullName>
    </recommendedName>
</protein>
<feature type="domain" description="Trimeric autotransporter adhesin YadA-like C-terminal membrane anchor" evidence="9">
    <location>
        <begin position="408"/>
        <end position="454"/>
    </location>
</feature>
<keyword evidence="3" id="KW-1134">Transmembrane beta strand</keyword>
<keyword evidence="5 8" id="KW-0732">Signal</keyword>
<proteinExistence type="predicted"/>
<keyword evidence="7" id="KW-0998">Cell outer membrane</keyword>
<evidence type="ECO:0000256" key="5">
    <source>
        <dbReference type="ARBA" id="ARBA00022729"/>
    </source>
</evidence>
<feature type="signal peptide" evidence="8">
    <location>
        <begin position="1"/>
        <end position="25"/>
    </location>
</feature>
<evidence type="ECO:0000313" key="11">
    <source>
        <dbReference type="Proteomes" id="UP000478417"/>
    </source>
</evidence>
<dbReference type="RefSeq" id="WP_163963678.1">
    <property type="nucleotide sequence ID" value="NZ_JAAGNX010000002.1"/>
</dbReference>
<evidence type="ECO:0000256" key="2">
    <source>
        <dbReference type="ARBA" id="ARBA00004442"/>
    </source>
</evidence>
<keyword evidence="6" id="KW-0472">Membrane</keyword>
<sequence length="454" mass="46686">MKTISKNTKSSVVGTVILAALLPSALFGLDVNEDVNVDGTVTIQTAPTDAAFGINDDGLGVNPAIPEDLGTLINPVADTTPVYTQLGGATISEEDFDNSGIIAETNGNLTLLSNQGQEETFAYTRAVRNDVYNADQPLAGQSAQFVNIGGYVDPDTGVFVELGLLDLAENWDPAFVGTALEGELILDPTIADSLTPEQEALLVSVSDIPGDGGNLLVSGDATVLGTLSAGGVADVEGTLNTHFGLVSANIAAIADEAAVRATADDEISAGYIAADAELAAGIAANNDTLSVHYGLVSKNIGDIDLNKTAIADEAAARAAADDEIVAGYQAADSAIVAGYQAADAELAAGIAANNDTLSAHYALVSKNIGDIADNKESIERNARGISMVAALTHSTILPGMENALDINAAYFEDELGLAISYSRRVNENTQINFGAASTSDFEESVVRGGVSFQW</sequence>
<dbReference type="GO" id="GO:0009279">
    <property type="term" value="C:cell outer membrane"/>
    <property type="evidence" value="ECO:0007669"/>
    <property type="project" value="UniProtKB-SubCell"/>
</dbReference>
<dbReference type="Pfam" id="PF03895">
    <property type="entry name" value="YadA_anchor"/>
    <property type="match status" value="1"/>
</dbReference>